<feature type="domain" description="Glycosyltransferase subfamily 4-like N-terminal" evidence="3">
    <location>
        <begin position="32"/>
        <end position="198"/>
    </location>
</feature>
<dbReference type="OrthoDB" id="132546at2157"/>
<protein>
    <submittedName>
        <fullName evidence="4">Glycosyltransferase</fullName>
    </submittedName>
    <submittedName>
        <fullName evidence="5">Mannosyltransferase B</fullName>
    </submittedName>
</protein>
<dbReference type="PANTHER" id="PTHR46401:SF2">
    <property type="entry name" value="GLYCOSYLTRANSFERASE WBBK-RELATED"/>
    <property type="match status" value="1"/>
</dbReference>
<feature type="domain" description="Glycosyl transferase family 1" evidence="2">
    <location>
        <begin position="209"/>
        <end position="357"/>
    </location>
</feature>
<gene>
    <name evidence="4" type="ordered locus">Natpe_3932</name>
    <name evidence="5" type="ORF">C488_21272</name>
</gene>
<dbReference type="GeneID" id="14336398"/>
<dbReference type="PANTHER" id="PTHR46401">
    <property type="entry name" value="GLYCOSYLTRANSFERASE WBBK-RELATED"/>
    <property type="match status" value="1"/>
</dbReference>
<evidence type="ECO:0000259" key="2">
    <source>
        <dbReference type="Pfam" id="PF00534"/>
    </source>
</evidence>
<dbReference type="InterPro" id="IPR001296">
    <property type="entry name" value="Glyco_trans_1"/>
</dbReference>
<keyword evidence="4" id="KW-0614">Plasmid</keyword>
<evidence type="ECO:0000313" key="5">
    <source>
        <dbReference type="EMBL" id="ELY68190.1"/>
    </source>
</evidence>
<evidence type="ECO:0000259" key="3">
    <source>
        <dbReference type="Pfam" id="PF13439"/>
    </source>
</evidence>
<dbReference type="CDD" id="cd03801">
    <property type="entry name" value="GT4_PimA-like"/>
    <property type="match status" value="1"/>
</dbReference>
<dbReference type="PATRIC" id="fig|797303.5.peg.4196"/>
<dbReference type="RefSeq" id="WP_006183582.1">
    <property type="nucleotide sequence ID" value="NC_019967.1"/>
</dbReference>
<dbReference type="Pfam" id="PF00534">
    <property type="entry name" value="Glycos_transf_1"/>
    <property type="match status" value="1"/>
</dbReference>
<dbReference type="GO" id="GO:0016757">
    <property type="term" value="F:glycosyltransferase activity"/>
    <property type="evidence" value="ECO:0007669"/>
    <property type="project" value="UniProtKB-KW"/>
</dbReference>
<reference evidence="6" key="2">
    <citation type="submission" date="2012-02" db="EMBL/GenBank/DDBJ databases">
        <title>Complete sequence of plasmid 1 of Natrinema pellirubrum DSM 15624.</title>
        <authorList>
            <person name="Lucas S."/>
            <person name="Han J."/>
            <person name="Lapidus A."/>
            <person name="Cheng J.-F."/>
            <person name="Goodwin L."/>
            <person name="Pitluck S."/>
            <person name="Peters L."/>
            <person name="Teshima H."/>
            <person name="Detter J.C."/>
            <person name="Han C."/>
            <person name="Tapia R."/>
            <person name="Land M."/>
            <person name="Hauser L."/>
            <person name="Kyrpides N."/>
            <person name="Ivanova N."/>
            <person name="Pagani I."/>
            <person name="Sproer C."/>
            <person name="Anderson I."/>
            <person name="Woyke T."/>
        </authorList>
    </citation>
    <scope>NUCLEOTIDE SEQUENCE [LARGE SCALE GENOMIC DNA]</scope>
    <source>
        <strain evidence="6">DSM 15624 / JCM 10476 / NCIMB 786</strain>
        <plasmid evidence="6">pNATPE01</plasmid>
    </source>
</reference>
<organism evidence="4 6">
    <name type="scientific">Natrinema pellirubrum (strain DSM 15624 / CIP 106293 / JCM 10476 / NCIMB 786 / 157)</name>
    <dbReference type="NCBI Taxonomy" id="797303"/>
    <lineage>
        <taxon>Archaea</taxon>
        <taxon>Methanobacteriati</taxon>
        <taxon>Methanobacteriota</taxon>
        <taxon>Stenosarchaea group</taxon>
        <taxon>Halobacteria</taxon>
        <taxon>Halobacteriales</taxon>
        <taxon>Natrialbaceae</taxon>
        <taxon>Natrinema</taxon>
    </lineage>
</organism>
<dbReference type="Gene3D" id="3.40.50.2000">
    <property type="entry name" value="Glycogen Phosphorylase B"/>
    <property type="match status" value="2"/>
</dbReference>
<dbReference type="Pfam" id="PF13439">
    <property type="entry name" value="Glyco_transf_4"/>
    <property type="match status" value="1"/>
</dbReference>
<keyword evidence="5" id="KW-0328">Glycosyltransferase</keyword>
<reference evidence="5 7" key="3">
    <citation type="journal article" date="2014" name="PLoS Genet.">
        <title>Phylogenetically driven sequencing of extremely halophilic archaea reveals strategies for static and dynamic osmo-response.</title>
        <authorList>
            <person name="Becker E.A."/>
            <person name="Seitzer P.M."/>
            <person name="Tritt A."/>
            <person name="Larsen D."/>
            <person name="Krusor M."/>
            <person name="Yao A.I."/>
            <person name="Wu D."/>
            <person name="Madern D."/>
            <person name="Eisen J.A."/>
            <person name="Darling A.E."/>
            <person name="Facciotti M.T."/>
        </authorList>
    </citation>
    <scope>NUCLEOTIDE SEQUENCE [LARGE SCALE GENOMIC DNA]</scope>
    <source>
        <strain evidence="5 7">DSM 15624</strain>
    </source>
</reference>
<dbReference type="Proteomes" id="UP000010843">
    <property type="component" value="Plasmid pNATPE01"/>
</dbReference>
<evidence type="ECO:0000256" key="1">
    <source>
        <dbReference type="ARBA" id="ARBA00022679"/>
    </source>
</evidence>
<accession>L0JS76</accession>
<evidence type="ECO:0000313" key="7">
    <source>
        <dbReference type="Proteomes" id="UP000011593"/>
    </source>
</evidence>
<keyword evidence="1 5" id="KW-0808">Transferase</keyword>
<geneLocation type="plasmid" evidence="4 6">
    <name>pNATPE01</name>
</geneLocation>
<evidence type="ECO:0000313" key="4">
    <source>
        <dbReference type="EMBL" id="AGB33683.1"/>
    </source>
</evidence>
<proteinExistence type="predicted"/>
<name>L0JS76_NATP1</name>
<dbReference type="HOGENOM" id="CLU_009583_2_2_2"/>
<dbReference type="EMBL" id="AOIE01000134">
    <property type="protein sequence ID" value="ELY68190.1"/>
    <property type="molecule type" value="Genomic_DNA"/>
</dbReference>
<dbReference type="InterPro" id="IPR028098">
    <property type="entry name" value="Glyco_trans_4-like_N"/>
</dbReference>
<dbReference type="KEGG" id="npe:Natpe_3932"/>
<keyword evidence="7" id="KW-1185">Reference proteome</keyword>
<dbReference type="Proteomes" id="UP000011593">
    <property type="component" value="Unassembled WGS sequence"/>
</dbReference>
<dbReference type="EMBL" id="CP003373">
    <property type="protein sequence ID" value="AGB33683.1"/>
    <property type="molecule type" value="Genomic_DNA"/>
</dbReference>
<dbReference type="AlphaFoldDB" id="L0JS76"/>
<dbReference type="eggNOG" id="arCOG01411">
    <property type="taxonomic scope" value="Archaea"/>
</dbReference>
<reference evidence="4" key="1">
    <citation type="submission" date="2012-02" db="EMBL/GenBank/DDBJ databases">
        <title>Complete sequence of plasmid 1 of Natrinema pellirubrum DSM 15624.</title>
        <authorList>
            <consortium name="US DOE Joint Genome Institute"/>
            <person name="Lucas S."/>
            <person name="Han J."/>
            <person name="Lapidus A."/>
            <person name="Cheng J.-F."/>
            <person name="Goodwin L."/>
            <person name="Pitluck S."/>
            <person name="Peters L."/>
            <person name="Teshima H."/>
            <person name="Detter J.C."/>
            <person name="Han C."/>
            <person name="Tapia R."/>
            <person name="Land M."/>
            <person name="Hauser L."/>
            <person name="Kyrpides N."/>
            <person name="Ivanova N."/>
            <person name="Pagani I."/>
            <person name="Sproer C."/>
            <person name="Anderson I."/>
            <person name="Woyke T."/>
        </authorList>
    </citation>
    <scope>NUCLEOTIDE SEQUENCE</scope>
    <source>
        <strain evidence="4">DSM 15624</strain>
        <plasmid evidence="4">pNATPE01</plasmid>
    </source>
</reference>
<evidence type="ECO:0000313" key="6">
    <source>
        <dbReference type="Proteomes" id="UP000010843"/>
    </source>
</evidence>
<dbReference type="SUPFAM" id="SSF53756">
    <property type="entry name" value="UDP-Glycosyltransferase/glycogen phosphorylase"/>
    <property type="match status" value="1"/>
</dbReference>
<sequence>MTTTRDSVTDFVGSLEDDISRIAICGTSYSDIGGVARVIEQQAVELRDEGYDIEIFTLEGTRKPPEDVSLHALGHFETSPYKEVDKLLTLASLSALNFVRSANRFDLIIAHRFPFSTLGHAAKVIHNVPYVYWSHPSGSSDELFEGLAHIWARVQHHLETKNYAVRKADYLCAVSEESGEYIEAKTGRESIVVPNTITESRFEDVADEETINERFDLTPEDTVVLHVGRISPRKNIHRLIEAFQAAREEETECKLLLVGEESMPEYSERVRELAGDDVVLTGFVDDETLAGVYKRSDVYATCSLSEGWGLPLSEASYFDLEIVAFESIPAVKSLSNTHQVAEENYGEFSEKLNAVLDAGTMTTEEDD</sequence>